<keyword evidence="3" id="KW-1185">Reference proteome</keyword>
<accession>A0A3P3W9U3</accession>
<sequence length="72" mass="8317">MIKTVLYLFITSLVLVLFGWFTDSDKVKPTILVQMIEFIAMTIIVFSVLSGFTWIIMKIFKTNCTNNFTKNS</sequence>
<keyword evidence="1" id="KW-0812">Transmembrane</keyword>
<dbReference type="RefSeq" id="WP_125018095.1">
    <property type="nucleotide sequence ID" value="NZ_RQVQ01000008.1"/>
</dbReference>
<reference evidence="2 3" key="1">
    <citation type="submission" date="2018-11" db="EMBL/GenBank/DDBJ databases">
        <title>Flavobacterium sp. nov., YIM 102701-2 draft genome.</title>
        <authorList>
            <person name="Li G."/>
            <person name="Jiang Y."/>
        </authorList>
    </citation>
    <scope>NUCLEOTIDE SEQUENCE [LARGE SCALE GENOMIC DNA]</scope>
    <source>
        <strain evidence="2 3">YIM 102701-2</strain>
    </source>
</reference>
<evidence type="ECO:0000313" key="3">
    <source>
        <dbReference type="Proteomes" id="UP000275719"/>
    </source>
</evidence>
<feature type="transmembrane region" description="Helical" evidence="1">
    <location>
        <begin position="35"/>
        <end position="57"/>
    </location>
</feature>
<protein>
    <submittedName>
        <fullName evidence="2">Uncharacterized protein</fullName>
    </submittedName>
</protein>
<gene>
    <name evidence="2" type="ORF">EG240_05065</name>
</gene>
<proteinExistence type="predicted"/>
<dbReference type="EMBL" id="RQVQ01000008">
    <property type="protein sequence ID" value="RRJ91932.1"/>
    <property type="molecule type" value="Genomic_DNA"/>
</dbReference>
<organism evidence="2 3">
    <name type="scientific">Paenimyroides tangerinum</name>
    <dbReference type="NCBI Taxonomy" id="2488728"/>
    <lineage>
        <taxon>Bacteria</taxon>
        <taxon>Pseudomonadati</taxon>
        <taxon>Bacteroidota</taxon>
        <taxon>Flavobacteriia</taxon>
        <taxon>Flavobacteriales</taxon>
        <taxon>Flavobacteriaceae</taxon>
        <taxon>Paenimyroides</taxon>
    </lineage>
</organism>
<evidence type="ECO:0000256" key="1">
    <source>
        <dbReference type="SAM" id="Phobius"/>
    </source>
</evidence>
<dbReference type="Proteomes" id="UP000275719">
    <property type="component" value="Unassembled WGS sequence"/>
</dbReference>
<keyword evidence="1" id="KW-0472">Membrane</keyword>
<evidence type="ECO:0000313" key="2">
    <source>
        <dbReference type="EMBL" id="RRJ91932.1"/>
    </source>
</evidence>
<dbReference type="AlphaFoldDB" id="A0A3P3W9U3"/>
<feature type="transmembrane region" description="Helical" evidence="1">
    <location>
        <begin position="6"/>
        <end position="23"/>
    </location>
</feature>
<keyword evidence="1" id="KW-1133">Transmembrane helix</keyword>
<comment type="caution">
    <text evidence="2">The sequence shown here is derived from an EMBL/GenBank/DDBJ whole genome shotgun (WGS) entry which is preliminary data.</text>
</comment>
<name>A0A3P3W9U3_9FLAO</name>